<keyword evidence="1" id="KW-0472">Membrane</keyword>
<evidence type="ECO:0000256" key="1">
    <source>
        <dbReference type="SAM" id="Phobius"/>
    </source>
</evidence>
<name>A0A6J6INE6_9ZZZZ</name>
<dbReference type="InterPro" id="IPR043504">
    <property type="entry name" value="Peptidase_S1_PA_chymotrypsin"/>
</dbReference>
<dbReference type="PROSITE" id="PS00135">
    <property type="entry name" value="TRYPSIN_SER"/>
    <property type="match status" value="1"/>
</dbReference>
<dbReference type="GO" id="GO:0006508">
    <property type="term" value="P:proteolysis"/>
    <property type="evidence" value="ECO:0007669"/>
    <property type="project" value="InterPro"/>
</dbReference>
<organism evidence="2">
    <name type="scientific">freshwater metagenome</name>
    <dbReference type="NCBI Taxonomy" id="449393"/>
    <lineage>
        <taxon>unclassified sequences</taxon>
        <taxon>metagenomes</taxon>
        <taxon>ecological metagenomes</taxon>
    </lineage>
</organism>
<gene>
    <name evidence="2" type="ORF">UFOPK1939_00932</name>
</gene>
<keyword evidence="1" id="KW-0812">Transmembrane</keyword>
<evidence type="ECO:0000313" key="2">
    <source>
        <dbReference type="EMBL" id="CAB4626036.1"/>
    </source>
</evidence>
<dbReference type="AlphaFoldDB" id="A0A6J6INE6"/>
<accession>A0A6J6INE6</accession>
<sequence length="460" mass="49656">MSRQRWGLAIAGVAIAVLGAIAILWFGQSQRLDPISSRDGAAGSNAQSSLLLERIRQEPTYSGAWIDQDQVFQVRLIEGANTALIELLLADIKHHVVADRLYTHEEQLAALAKVDDARFMVENGIASLGLDEQTGNVEVLAIPERMAEAERAVARRLPSGIFFVAPGHMPQTADGLDNHRDVFPIAGATSIQLSAAPGSKKRKQCTTAFGLHQASTGKYFQLTAAHCTEGWEGAWTGTGWSASLPFQSNPIAYDAVDAAHVKFTYYVGTNVGYRDSLCASSQPAHRLWTCGPGTVEYASVGDYAGDISVLKVRRAQPWIWVSNTKRAPVYYKQTKPLISGDASLCAAGQTTATYCGLWVTEPNVSVLYCDNEECLKKPSWNNIHLLKGLTRVTKADGRCSNHGDSGGAVFRYVTGPNGQKGGVRAVGVISGISDDAHCTVYFTPVAKAERLFASSILLQR</sequence>
<dbReference type="Gene3D" id="2.40.10.10">
    <property type="entry name" value="Trypsin-like serine proteases"/>
    <property type="match status" value="1"/>
</dbReference>
<dbReference type="InterPro" id="IPR033116">
    <property type="entry name" value="TRYPSIN_SER"/>
</dbReference>
<keyword evidence="1" id="KW-1133">Transmembrane helix</keyword>
<dbReference type="PROSITE" id="PS00134">
    <property type="entry name" value="TRYPSIN_HIS"/>
    <property type="match status" value="1"/>
</dbReference>
<dbReference type="SUPFAM" id="SSF50494">
    <property type="entry name" value="Trypsin-like serine proteases"/>
    <property type="match status" value="1"/>
</dbReference>
<dbReference type="GO" id="GO:0004252">
    <property type="term" value="F:serine-type endopeptidase activity"/>
    <property type="evidence" value="ECO:0007669"/>
    <property type="project" value="InterPro"/>
</dbReference>
<feature type="transmembrane region" description="Helical" evidence="1">
    <location>
        <begin position="7"/>
        <end position="27"/>
    </location>
</feature>
<protein>
    <submittedName>
        <fullName evidence="2">Unannotated protein</fullName>
    </submittedName>
</protein>
<reference evidence="2" key="1">
    <citation type="submission" date="2020-05" db="EMBL/GenBank/DDBJ databases">
        <authorList>
            <person name="Chiriac C."/>
            <person name="Salcher M."/>
            <person name="Ghai R."/>
            <person name="Kavagutti S V."/>
        </authorList>
    </citation>
    <scope>NUCLEOTIDE SEQUENCE</scope>
</reference>
<dbReference type="InterPro" id="IPR018114">
    <property type="entry name" value="TRYPSIN_HIS"/>
</dbReference>
<dbReference type="EMBL" id="CAEZVF010000152">
    <property type="protein sequence ID" value="CAB4626036.1"/>
    <property type="molecule type" value="Genomic_DNA"/>
</dbReference>
<dbReference type="InterPro" id="IPR009003">
    <property type="entry name" value="Peptidase_S1_PA"/>
</dbReference>
<proteinExistence type="predicted"/>